<evidence type="ECO:0000256" key="1">
    <source>
        <dbReference type="SAM" id="MobiDB-lite"/>
    </source>
</evidence>
<feature type="compositionally biased region" description="Low complexity" evidence="1">
    <location>
        <begin position="50"/>
        <end position="59"/>
    </location>
</feature>
<comment type="caution">
    <text evidence="2">The sequence shown here is derived from an EMBL/GenBank/DDBJ whole genome shotgun (WGS) entry which is preliminary data.</text>
</comment>
<accession>A0A917ZS92</accession>
<evidence type="ECO:0000313" key="3">
    <source>
        <dbReference type="Proteomes" id="UP000641932"/>
    </source>
</evidence>
<dbReference type="EMBL" id="BMMS01000014">
    <property type="protein sequence ID" value="GGO90072.1"/>
    <property type="molecule type" value="Genomic_DNA"/>
</dbReference>
<proteinExistence type="predicted"/>
<organism evidence="2 3">
    <name type="scientific">Wenjunlia tyrosinilytica</name>
    <dbReference type="NCBI Taxonomy" id="1544741"/>
    <lineage>
        <taxon>Bacteria</taxon>
        <taxon>Bacillati</taxon>
        <taxon>Actinomycetota</taxon>
        <taxon>Actinomycetes</taxon>
        <taxon>Kitasatosporales</taxon>
        <taxon>Streptomycetaceae</taxon>
        <taxon>Wenjunlia</taxon>
    </lineage>
</organism>
<reference evidence="2" key="1">
    <citation type="journal article" date="2014" name="Int. J. Syst. Evol. Microbiol.">
        <title>Complete genome sequence of Corynebacterium casei LMG S-19264T (=DSM 44701T), isolated from a smear-ripened cheese.</title>
        <authorList>
            <consortium name="US DOE Joint Genome Institute (JGI-PGF)"/>
            <person name="Walter F."/>
            <person name="Albersmeier A."/>
            <person name="Kalinowski J."/>
            <person name="Ruckert C."/>
        </authorList>
    </citation>
    <scope>NUCLEOTIDE SEQUENCE</scope>
    <source>
        <strain evidence="2">CGMCC 4.7201</strain>
    </source>
</reference>
<gene>
    <name evidence="2" type="ORF">GCM10012280_34750</name>
</gene>
<sequence>MQGQEHRHAADQVRGGAAHEEVALARALVGDGDIAGGEVAQAAVDELGTPAAGAEGEVVPVDEEDGQPSGGGIQSRPGAGDSGTDDQQIDGGTFGDRLQIP</sequence>
<protein>
    <submittedName>
        <fullName evidence="2">Uncharacterized protein</fullName>
    </submittedName>
</protein>
<dbReference type="AlphaFoldDB" id="A0A917ZS92"/>
<dbReference type="Proteomes" id="UP000641932">
    <property type="component" value="Unassembled WGS sequence"/>
</dbReference>
<reference evidence="2" key="2">
    <citation type="submission" date="2020-09" db="EMBL/GenBank/DDBJ databases">
        <authorList>
            <person name="Sun Q."/>
            <person name="Zhou Y."/>
        </authorList>
    </citation>
    <scope>NUCLEOTIDE SEQUENCE</scope>
    <source>
        <strain evidence="2">CGMCC 4.7201</strain>
    </source>
</reference>
<name>A0A917ZS92_9ACTN</name>
<evidence type="ECO:0000313" key="2">
    <source>
        <dbReference type="EMBL" id="GGO90072.1"/>
    </source>
</evidence>
<feature type="region of interest" description="Disordered" evidence="1">
    <location>
        <begin position="46"/>
        <end position="101"/>
    </location>
</feature>
<keyword evidence="3" id="KW-1185">Reference proteome</keyword>